<dbReference type="AlphaFoldDB" id="A0AAV7CGX0"/>
<proteinExistence type="predicted"/>
<dbReference type="EMBL" id="WNYA01000003">
    <property type="protein sequence ID" value="KAG8584051.1"/>
    <property type="molecule type" value="Genomic_DNA"/>
</dbReference>
<gene>
    <name evidence="1" type="ORF">GDO81_008660</name>
</gene>
<dbReference type="Proteomes" id="UP000824782">
    <property type="component" value="Unassembled WGS sequence"/>
</dbReference>
<comment type="caution">
    <text evidence="1">The sequence shown here is derived from an EMBL/GenBank/DDBJ whole genome shotgun (WGS) entry which is preliminary data.</text>
</comment>
<name>A0AAV7CGX0_ENGPU</name>
<evidence type="ECO:0000313" key="1">
    <source>
        <dbReference type="EMBL" id="KAG8584051.1"/>
    </source>
</evidence>
<keyword evidence="2" id="KW-1185">Reference proteome</keyword>
<sequence>MIIYTPHVPHPEGTDCIGINRFCARPEISNRPTSLRDVLGQTRPFERNGLLSISLCDLTSTRVQFHRLICAGDLIYTMLM</sequence>
<organism evidence="1 2">
    <name type="scientific">Engystomops pustulosus</name>
    <name type="common">Tungara frog</name>
    <name type="synonym">Physalaemus pustulosus</name>
    <dbReference type="NCBI Taxonomy" id="76066"/>
    <lineage>
        <taxon>Eukaryota</taxon>
        <taxon>Metazoa</taxon>
        <taxon>Chordata</taxon>
        <taxon>Craniata</taxon>
        <taxon>Vertebrata</taxon>
        <taxon>Euteleostomi</taxon>
        <taxon>Amphibia</taxon>
        <taxon>Batrachia</taxon>
        <taxon>Anura</taxon>
        <taxon>Neobatrachia</taxon>
        <taxon>Hyloidea</taxon>
        <taxon>Leptodactylidae</taxon>
        <taxon>Leiuperinae</taxon>
        <taxon>Engystomops</taxon>
    </lineage>
</organism>
<protein>
    <submittedName>
        <fullName evidence="1">Uncharacterized protein</fullName>
    </submittedName>
</protein>
<reference evidence="1" key="1">
    <citation type="thesis" date="2020" institute="ProQuest LLC" country="789 East Eisenhower Parkway, Ann Arbor, MI, USA">
        <title>Comparative Genomics and Chromosome Evolution.</title>
        <authorList>
            <person name="Mudd A.B."/>
        </authorList>
    </citation>
    <scope>NUCLEOTIDE SEQUENCE</scope>
    <source>
        <strain evidence="1">237g6f4</strain>
        <tissue evidence="1">Blood</tissue>
    </source>
</reference>
<accession>A0AAV7CGX0</accession>
<evidence type="ECO:0000313" key="2">
    <source>
        <dbReference type="Proteomes" id="UP000824782"/>
    </source>
</evidence>